<organism evidence="2">
    <name type="scientific">marine sediment metagenome</name>
    <dbReference type="NCBI Taxonomy" id="412755"/>
    <lineage>
        <taxon>unclassified sequences</taxon>
        <taxon>metagenomes</taxon>
        <taxon>ecological metagenomes</taxon>
    </lineage>
</organism>
<comment type="caution">
    <text evidence="2">The sequence shown here is derived from an EMBL/GenBank/DDBJ whole genome shotgun (WGS) entry which is preliminary data.</text>
</comment>
<accession>A0A0F9DWD1</accession>
<evidence type="ECO:0000313" key="2">
    <source>
        <dbReference type="EMBL" id="KKL58051.1"/>
    </source>
</evidence>
<proteinExistence type="predicted"/>
<gene>
    <name evidence="2" type="ORF">LCGC14_2229270</name>
</gene>
<keyword evidence="1" id="KW-0812">Transmembrane</keyword>
<dbReference type="EMBL" id="LAZR01029955">
    <property type="protein sequence ID" value="KKL58051.1"/>
    <property type="molecule type" value="Genomic_DNA"/>
</dbReference>
<dbReference type="AlphaFoldDB" id="A0A0F9DWD1"/>
<reference evidence="2" key="1">
    <citation type="journal article" date="2015" name="Nature">
        <title>Complex archaea that bridge the gap between prokaryotes and eukaryotes.</title>
        <authorList>
            <person name="Spang A."/>
            <person name="Saw J.H."/>
            <person name="Jorgensen S.L."/>
            <person name="Zaremba-Niedzwiedzka K."/>
            <person name="Martijn J."/>
            <person name="Lind A.E."/>
            <person name="van Eijk R."/>
            <person name="Schleper C."/>
            <person name="Guy L."/>
            <person name="Ettema T.J."/>
        </authorList>
    </citation>
    <scope>NUCLEOTIDE SEQUENCE</scope>
</reference>
<feature type="transmembrane region" description="Helical" evidence="1">
    <location>
        <begin position="12"/>
        <end position="29"/>
    </location>
</feature>
<name>A0A0F9DWD1_9ZZZZ</name>
<keyword evidence="1" id="KW-0472">Membrane</keyword>
<keyword evidence="1" id="KW-1133">Transmembrane helix</keyword>
<sequence length="95" mass="11072">MRINLYIFERILVVLIIVGVSATIGYNLYNEIYKDIPKENHCLEKELTYYRTVGGLLTSTTETTKENADYSKMKCIKWEHELSFGSTLFGQRLIE</sequence>
<protein>
    <submittedName>
        <fullName evidence="2">Uncharacterized protein</fullName>
    </submittedName>
</protein>
<evidence type="ECO:0000256" key="1">
    <source>
        <dbReference type="SAM" id="Phobius"/>
    </source>
</evidence>